<dbReference type="Proteomes" id="UP000238701">
    <property type="component" value="Unassembled WGS sequence"/>
</dbReference>
<sequence>MDPSSIALQGLQQAEYQLDAAAAGIAGAGGGSANENNVDVVDLSSQMLTMTSAQTQYEADLATLKTADQVEQNLVNLTG</sequence>
<name>A0A2U3LBT0_9BACT</name>
<protein>
    <recommendedName>
        <fullName evidence="3">Flagellar basal-body/hook protein C-terminal domain-containing protein</fullName>
    </recommendedName>
</protein>
<dbReference type="AlphaFoldDB" id="A0A2U3LBT0"/>
<evidence type="ECO:0000313" key="1">
    <source>
        <dbReference type="EMBL" id="SPF49373.1"/>
    </source>
</evidence>
<gene>
    <name evidence="1" type="ORF">SBA1_900006</name>
</gene>
<proteinExistence type="predicted"/>
<organism evidence="1 2">
    <name type="scientific">Candidatus Sulfotelmatobacter kueseliae</name>
    <dbReference type="NCBI Taxonomy" id="2042962"/>
    <lineage>
        <taxon>Bacteria</taxon>
        <taxon>Pseudomonadati</taxon>
        <taxon>Acidobacteriota</taxon>
        <taxon>Terriglobia</taxon>
        <taxon>Terriglobales</taxon>
        <taxon>Candidatus Korobacteraceae</taxon>
        <taxon>Candidatus Sulfotelmatobacter</taxon>
    </lineage>
</organism>
<evidence type="ECO:0000313" key="2">
    <source>
        <dbReference type="Proteomes" id="UP000238701"/>
    </source>
</evidence>
<reference evidence="2" key="1">
    <citation type="submission" date="2018-02" db="EMBL/GenBank/DDBJ databases">
        <authorList>
            <person name="Hausmann B."/>
        </authorList>
    </citation>
    <scope>NUCLEOTIDE SEQUENCE [LARGE SCALE GENOMIC DNA]</scope>
    <source>
        <strain evidence="2">Peat soil MAG SbA1</strain>
    </source>
</reference>
<accession>A0A2U3LBT0</accession>
<dbReference type="EMBL" id="OMOD01000189">
    <property type="protein sequence ID" value="SPF49373.1"/>
    <property type="molecule type" value="Genomic_DNA"/>
</dbReference>
<evidence type="ECO:0008006" key="3">
    <source>
        <dbReference type="Google" id="ProtNLM"/>
    </source>
</evidence>